<reference evidence="7" key="1">
    <citation type="submission" date="2018-05" db="EMBL/GenBank/DDBJ databases">
        <authorList>
            <person name="Lanie J.A."/>
            <person name="Ng W.-L."/>
            <person name="Kazmierczak K.M."/>
            <person name="Andrzejewski T.M."/>
            <person name="Davidsen T.M."/>
            <person name="Wayne K.J."/>
            <person name="Tettelin H."/>
            <person name="Glass J.I."/>
            <person name="Rusch D."/>
            <person name="Podicherti R."/>
            <person name="Tsui H.-C.T."/>
            <person name="Winkler M.E."/>
        </authorList>
    </citation>
    <scope>NUCLEOTIDE SEQUENCE</scope>
</reference>
<protein>
    <recommendedName>
        <fullName evidence="8">Tyr recombinase domain-containing protein</fullName>
    </recommendedName>
</protein>
<comment type="similarity">
    <text evidence="1">Belongs to the 'phage' integrase family.</text>
</comment>
<evidence type="ECO:0000259" key="6">
    <source>
        <dbReference type="PROSITE" id="PS51900"/>
    </source>
</evidence>
<dbReference type="Gene3D" id="1.10.443.10">
    <property type="entry name" value="Intergrase catalytic core"/>
    <property type="match status" value="1"/>
</dbReference>
<dbReference type="InterPro" id="IPR002104">
    <property type="entry name" value="Integrase_catalytic"/>
</dbReference>
<dbReference type="PROSITE" id="PS51898">
    <property type="entry name" value="TYR_RECOMBINASE"/>
    <property type="match status" value="1"/>
</dbReference>
<dbReference type="InterPro" id="IPR057084">
    <property type="entry name" value="Int_N"/>
</dbReference>
<evidence type="ECO:0000313" key="7">
    <source>
        <dbReference type="EMBL" id="SVB96632.1"/>
    </source>
</evidence>
<dbReference type="GO" id="GO:0015074">
    <property type="term" value="P:DNA integration"/>
    <property type="evidence" value="ECO:0007669"/>
    <property type="project" value="InterPro"/>
</dbReference>
<evidence type="ECO:0000256" key="2">
    <source>
        <dbReference type="ARBA" id="ARBA00023125"/>
    </source>
</evidence>
<dbReference type="AlphaFoldDB" id="A0A382IBJ5"/>
<evidence type="ECO:0000256" key="4">
    <source>
        <dbReference type="SAM" id="MobiDB-lite"/>
    </source>
</evidence>
<dbReference type="CDD" id="cd00796">
    <property type="entry name" value="INT_Rci_Hp1_C"/>
    <property type="match status" value="1"/>
</dbReference>
<dbReference type="GO" id="GO:0003677">
    <property type="term" value="F:DNA binding"/>
    <property type="evidence" value="ECO:0007669"/>
    <property type="project" value="UniProtKB-KW"/>
</dbReference>
<organism evidence="7">
    <name type="scientific">marine metagenome</name>
    <dbReference type="NCBI Taxonomy" id="408172"/>
    <lineage>
        <taxon>unclassified sequences</taxon>
        <taxon>metagenomes</taxon>
        <taxon>ecological metagenomes</taxon>
    </lineage>
</organism>
<feature type="domain" description="Core-binding (CB)" evidence="6">
    <location>
        <begin position="59"/>
        <end position="138"/>
    </location>
</feature>
<dbReference type="InterPro" id="IPR050090">
    <property type="entry name" value="Tyrosine_recombinase_XerCD"/>
</dbReference>
<dbReference type="EMBL" id="UINC01066190">
    <property type="protein sequence ID" value="SVB96632.1"/>
    <property type="molecule type" value="Genomic_DNA"/>
</dbReference>
<dbReference type="Gene3D" id="1.10.150.130">
    <property type="match status" value="1"/>
</dbReference>
<dbReference type="SUPFAM" id="SSF56349">
    <property type="entry name" value="DNA breaking-rejoining enzymes"/>
    <property type="match status" value="1"/>
</dbReference>
<evidence type="ECO:0000256" key="1">
    <source>
        <dbReference type="ARBA" id="ARBA00008857"/>
    </source>
</evidence>
<keyword evidence="2" id="KW-0238">DNA-binding</keyword>
<sequence length="365" mass="41446">MSIFKRENSPYYQADFAGPSGQRVRRSTGTDNRKEAAALEAKWKSEVFQQRAWGQELPHIFEELMVEYLRESSLEKRSAKTDRQRTKNLRGFFEGVVMNDLRPQHVRDFISHRRQDGVSHSTINRELSLLSAAINHAKREWEWELPNPVAGRKLREPEGRTRWLTKPEANALVKAAGDSKKAPYLADFVTLGLHTGCRKQELLGLEWGRVDLQQNLIRLDAEHTKSAKRRSVPLNRLARSAILNRARYRAQHCPDSLWVFAHPDGSRIGDVKNAFALACKCAGIHDFRMHDLRHTCAAWLVSGGVSLIEVRDLLGHSSVTMTERYAHLAPENLQRAVKVLEGTAHFGHTDSDGVESCEVKKVTTC</sequence>
<keyword evidence="3" id="KW-0233">DNA recombination</keyword>
<dbReference type="PANTHER" id="PTHR30349">
    <property type="entry name" value="PHAGE INTEGRASE-RELATED"/>
    <property type="match status" value="1"/>
</dbReference>
<dbReference type="GO" id="GO:0006310">
    <property type="term" value="P:DNA recombination"/>
    <property type="evidence" value="ECO:0007669"/>
    <property type="project" value="UniProtKB-KW"/>
</dbReference>
<dbReference type="PROSITE" id="PS51900">
    <property type="entry name" value="CB"/>
    <property type="match status" value="1"/>
</dbReference>
<evidence type="ECO:0000256" key="3">
    <source>
        <dbReference type="ARBA" id="ARBA00023172"/>
    </source>
</evidence>
<dbReference type="PANTHER" id="PTHR30349:SF64">
    <property type="entry name" value="PROPHAGE INTEGRASE INTD-RELATED"/>
    <property type="match status" value="1"/>
</dbReference>
<evidence type="ECO:0000259" key="5">
    <source>
        <dbReference type="PROSITE" id="PS51898"/>
    </source>
</evidence>
<name>A0A382IBJ5_9ZZZZ</name>
<dbReference type="Pfam" id="PF00589">
    <property type="entry name" value="Phage_integrase"/>
    <property type="match status" value="1"/>
</dbReference>
<dbReference type="Pfam" id="PF24624">
    <property type="entry name" value="Int_N"/>
    <property type="match status" value="1"/>
</dbReference>
<dbReference type="InterPro" id="IPR010998">
    <property type="entry name" value="Integrase_recombinase_N"/>
</dbReference>
<dbReference type="InterPro" id="IPR013762">
    <property type="entry name" value="Integrase-like_cat_sf"/>
</dbReference>
<proteinExistence type="inferred from homology"/>
<gene>
    <name evidence="7" type="ORF">METZ01_LOCUS249486</name>
</gene>
<dbReference type="InterPro" id="IPR044068">
    <property type="entry name" value="CB"/>
</dbReference>
<dbReference type="InterPro" id="IPR011010">
    <property type="entry name" value="DNA_brk_join_enz"/>
</dbReference>
<accession>A0A382IBJ5</accession>
<feature type="domain" description="Tyr recombinase" evidence="5">
    <location>
        <begin position="159"/>
        <end position="338"/>
    </location>
</feature>
<evidence type="ECO:0008006" key="8">
    <source>
        <dbReference type="Google" id="ProtNLM"/>
    </source>
</evidence>
<feature type="region of interest" description="Disordered" evidence="4">
    <location>
        <begin position="1"/>
        <end position="30"/>
    </location>
</feature>